<dbReference type="Pfam" id="PF13521">
    <property type="entry name" value="AAA_28"/>
    <property type="match status" value="1"/>
</dbReference>
<evidence type="ECO:0000259" key="1">
    <source>
        <dbReference type="Pfam" id="PF13521"/>
    </source>
</evidence>
<sequence>MANFVITGASGAGKSSLIAALSEKGYRTVPEAGRQIVAEQLAAQGAALPWEDRAAFMHLLFARSIAAFDQVRISDAKWVIHDRSFVEAIAYCTVISQPVPEQMLQAAIVRRFDQPVFVCPPWREIFEQDAERQHDFQFALRDYEVNTAAYAEAGYDLVEVPRLPVPDRVTFVEQALAELPKLKPSNRAQKG</sequence>
<organism evidence="2 3">
    <name type="scientific">Hoeflea halophila</name>
    <dbReference type="NCBI Taxonomy" id="714899"/>
    <lineage>
        <taxon>Bacteria</taxon>
        <taxon>Pseudomonadati</taxon>
        <taxon>Pseudomonadota</taxon>
        <taxon>Alphaproteobacteria</taxon>
        <taxon>Hyphomicrobiales</taxon>
        <taxon>Rhizobiaceae</taxon>
        <taxon>Hoeflea</taxon>
    </lineage>
</organism>
<dbReference type="Proteomes" id="UP000219465">
    <property type="component" value="Unassembled WGS sequence"/>
</dbReference>
<dbReference type="AlphaFoldDB" id="A0A286ID07"/>
<feature type="domain" description="NadR/Ttd14 AAA" evidence="1">
    <location>
        <begin position="4"/>
        <end position="168"/>
    </location>
</feature>
<proteinExistence type="predicted"/>
<name>A0A286ID07_9HYPH</name>
<dbReference type="InterPro" id="IPR038727">
    <property type="entry name" value="NadR/Ttd14_AAA_dom"/>
</dbReference>
<dbReference type="RefSeq" id="WP_097108439.1">
    <property type="nucleotide sequence ID" value="NZ_OCPC01000004.1"/>
</dbReference>
<dbReference type="EMBL" id="OCPC01000004">
    <property type="protein sequence ID" value="SOE17952.1"/>
    <property type="molecule type" value="Genomic_DNA"/>
</dbReference>
<dbReference type="OrthoDB" id="5638848at2"/>
<protein>
    <submittedName>
        <fullName evidence="2">Predicted ATPase</fullName>
    </submittedName>
</protein>
<keyword evidence="3" id="KW-1185">Reference proteome</keyword>
<dbReference type="InterPro" id="IPR027417">
    <property type="entry name" value="P-loop_NTPase"/>
</dbReference>
<dbReference type="Gene3D" id="3.40.50.300">
    <property type="entry name" value="P-loop containing nucleotide triphosphate hydrolases"/>
    <property type="match status" value="1"/>
</dbReference>
<accession>A0A286ID07</accession>
<dbReference type="SUPFAM" id="SSF52540">
    <property type="entry name" value="P-loop containing nucleoside triphosphate hydrolases"/>
    <property type="match status" value="1"/>
</dbReference>
<reference evidence="3" key="1">
    <citation type="submission" date="2017-08" db="EMBL/GenBank/DDBJ databases">
        <authorList>
            <person name="Varghese N."/>
            <person name="Submissions S."/>
        </authorList>
    </citation>
    <scope>NUCLEOTIDE SEQUENCE [LARGE SCALE GENOMIC DNA]</scope>
    <source>
        <strain evidence="3">KCTC 23107</strain>
    </source>
</reference>
<gene>
    <name evidence="2" type="ORF">SAMN05877838_2860</name>
</gene>
<evidence type="ECO:0000313" key="2">
    <source>
        <dbReference type="EMBL" id="SOE17952.1"/>
    </source>
</evidence>
<evidence type="ECO:0000313" key="3">
    <source>
        <dbReference type="Proteomes" id="UP000219465"/>
    </source>
</evidence>